<dbReference type="RefSeq" id="WP_176160599.1">
    <property type="nucleotide sequence ID" value="NZ_CP054929.1"/>
</dbReference>
<evidence type="ECO:0008006" key="3">
    <source>
        <dbReference type="Google" id="ProtNLM"/>
    </source>
</evidence>
<evidence type="ECO:0000313" key="1">
    <source>
        <dbReference type="EMBL" id="QKW48867.1"/>
    </source>
</evidence>
<name>A0A7H8N2Y0_9ACTN</name>
<protein>
    <recommendedName>
        <fullName evidence="3">Phage tail protein</fullName>
    </recommendedName>
</protein>
<dbReference type="Proteomes" id="UP000509303">
    <property type="component" value="Chromosome"/>
</dbReference>
<dbReference type="InterPro" id="IPR058154">
    <property type="entry name" value="Bxb1_TTP-like"/>
</dbReference>
<keyword evidence="2" id="KW-1185">Reference proteome</keyword>
<accession>A0A7H8N2Y0</accession>
<gene>
    <name evidence="1" type="ORF">HUT08_04160</name>
</gene>
<sequence length="303" mass="31166">MSTPAETGNAQKIRFAPRGALFIAPAPKLSDVPGTGTVLPDGLDALGAPFKNLGYVDEGGVTITPSIETDPVNVWQSAVPVLYNVKSAAFQVKATLMETSKLTTELFFGAKWVESRDVPGLFRLDLKSTPELSEISLVVDWSQGKVQYRCVIGRAMISDRGAIQLQRAENGKYELTIDALDYNGGLGYVLTNDDLNDSGSTVQEPAAARLSGNTVQQGGTVTLTGENFAAGTPAVITITGPSAGKVTAAQANTDDAGNLTSTISAASDAAAGVYTVKAAVAAVEALAGALTVAEAPAAFAKAA</sequence>
<evidence type="ECO:0000313" key="2">
    <source>
        <dbReference type="Proteomes" id="UP000509303"/>
    </source>
</evidence>
<dbReference type="Pfam" id="PF25681">
    <property type="entry name" value="Phage_TTP_17"/>
    <property type="match status" value="1"/>
</dbReference>
<organism evidence="1 2">
    <name type="scientific">Streptomyces buecherae</name>
    <dbReference type="NCBI Taxonomy" id="2763006"/>
    <lineage>
        <taxon>Bacteria</taxon>
        <taxon>Bacillati</taxon>
        <taxon>Actinomycetota</taxon>
        <taxon>Actinomycetes</taxon>
        <taxon>Kitasatosporales</taxon>
        <taxon>Streptomycetaceae</taxon>
        <taxon>Streptomyces</taxon>
    </lineage>
</organism>
<reference evidence="1 2" key="1">
    <citation type="submission" date="2020-06" db="EMBL/GenBank/DDBJ databases">
        <title>Genome mining for natural products.</title>
        <authorList>
            <person name="Zhang B."/>
            <person name="Shi J."/>
            <person name="Ge H."/>
        </authorList>
    </citation>
    <scope>NUCLEOTIDE SEQUENCE [LARGE SCALE GENOMIC DNA]</scope>
    <source>
        <strain evidence="1 2">NA00687</strain>
    </source>
</reference>
<dbReference type="AlphaFoldDB" id="A0A7H8N2Y0"/>
<proteinExistence type="predicted"/>
<dbReference type="EMBL" id="CP054929">
    <property type="protein sequence ID" value="QKW48867.1"/>
    <property type="molecule type" value="Genomic_DNA"/>
</dbReference>